<evidence type="ECO:0000313" key="4">
    <source>
        <dbReference type="EMBL" id="KAG1783222.1"/>
    </source>
</evidence>
<dbReference type="EMBL" id="JABBWD010000002">
    <property type="protein sequence ID" value="KAG1783222.1"/>
    <property type="molecule type" value="Genomic_DNA"/>
</dbReference>
<feature type="domain" description="Glutaminase A central" evidence="2">
    <location>
        <begin position="314"/>
        <end position="642"/>
    </location>
</feature>
<keyword evidence="1" id="KW-0732">Signal</keyword>
<dbReference type="OrthoDB" id="3918848at2759"/>
<dbReference type="Proteomes" id="UP000714275">
    <property type="component" value="Unassembled WGS sequence"/>
</dbReference>
<evidence type="ECO:0000259" key="2">
    <source>
        <dbReference type="Pfam" id="PF16335"/>
    </source>
</evidence>
<dbReference type="InterPro" id="IPR052743">
    <property type="entry name" value="Glutaminase_GtaA"/>
</dbReference>
<dbReference type="InterPro" id="IPR033433">
    <property type="entry name" value="GtaA_N"/>
</dbReference>
<evidence type="ECO:0000313" key="5">
    <source>
        <dbReference type="Proteomes" id="UP000714275"/>
    </source>
</evidence>
<protein>
    <recommendedName>
        <fullName evidence="6">DUF1793-domain-containing protein</fullName>
    </recommendedName>
</protein>
<dbReference type="Pfam" id="PF16335">
    <property type="entry name" value="GtaA_6_Hairpin"/>
    <property type="match status" value="1"/>
</dbReference>
<comment type="caution">
    <text evidence="4">The sequence shown here is derived from an EMBL/GenBank/DDBJ whole genome shotgun (WGS) entry which is preliminary data.</text>
</comment>
<feature type="signal peptide" evidence="1">
    <location>
        <begin position="1"/>
        <end position="18"/>
    </location>
</feature>
<dbReference type="PANTHER" id="PTHR31987:SF1">
    <property type="entry name" value="GLUTAMINASE A"/>
    <property type="match status" value="1"/>
</dbReference>
<name>A0A9P7A7Q8_9AGAM</name>
<evidence type="ECO:0000259" key="3">
    <source>
        <dbReference type="Pfam" id="PF17168"/>
    </source>
</evidence>
<sequence>MGLTKFISLTTLALTTSAVSWNAAPFNLASVPLAVRSPYLSVWLPQSAGTALNGAWPQFWTGSTLGWAGYIRVDGATYTFLGDPVVAGAETAIQKSLEFTSTQSIFVMTAGPVDINVNFLSPVEPTDLLKQSTPFSYLALSAVSNDGNAEWVSGDDSLTVMLENQELYTEYRDHIQQGAAAYYSTPNSFSLTYQTGQDTVVRAQFINNGVLANTEDTNSRAVSDNWPVFAFAHDLGTVSTTATVPVIYTVGHVRDPTIQYIVANDVYQPRSVYFWSAYSSVTDLISDFVGDYSTALGRAKAFDQKVQSDASAISSNYAAVVALSVRQAFGALELTLSKNSDGSWNTDDILMFLKEISSDGNVNTVNVIMPAWPILLYTNPTLGKCPLLGLLEYQTTGQYPNAWAIHDLGSSYPNAAGHNAGNDEAMPLEECGNVLIMALSYTQKSDDISLITQYTDLLNQWTGYIVAEALIPANQISTDDFAEALANQTNLAIKGVIGIQAMSVISGILGDTDDQHNYSSIVQHYVPQILYYATSSDGLHPTLNYGNESSLLGTDVFPESIYDMPYGVLLDTRHTYTKSDWELWTAATVMTNTTTRDMFIDSVYKYTADGESNQPLGDWYETLDGTVHGFRARPVVGGHLALVSAANNALH</sequence>
<reference evidence="4" key="1">
    <citation type="journal article" date="2020" name="New Phytol.">
        <title>Comparative genomics reveals dynamic genome evolution in host specialist ectomycorrhizal fungi.</title>
        <authorList>
            <person name="Lofgren L.A."/>
            <person name="Nguyen N.H."/>
            <person name="Vilgalys R."/>
            <person name="Ruytinx J."/>
            <person name="Liao H.L."/>
            <person name="Branco S."/>
            <person name="Kuo A."/>
            <person name="LaButti K."/>
            <person name="Lipzen A."/>
            <person name="Andreopoulos W."/>
            <person name="Pangilinan J."/>
            <person name="Riley R."/>
            <person name="Hundley H."/>
            <person name="Na H."/>
            <person name="Barry K."/>
            <person name="Grigoriev I.V."/>
            <person name="Stajich J.E."/>
            <person name="Kennedy P.G."/>
        </authorList>
    </citation>
    <scope>NUCLEOTIDE SEQUENCE</scope>
    <source>
        <strain evidence="4">DOB743</strain>
    </source>
</reference>
<dbReference type="AlphaFoldDB" id="A0A9P7A7Q8"/>
<feature type="chain" id="PRO_5040381101" description="DUF1793-domain-containing protein" evidence="1">
    <location>
        <begin position="19"/>
        <end position="651"/>
    </location>
</feature>
<gene>
    <name evidence="4" type="ORF">EV702DRAFT_1176413</name>
</gene>
<organism evidence="4 5">
    <name type="scientific">Suillus placidus</name>
    <dbReference type="NCBI Taxonomy" id="48579"/>
    <lineage>
        <taxon>Eukaryota</taxon>
        <taxon>Fungi</taxon>
        <taxon>Dikarya</taxon>
        <taxon>Basidiomycota</taxon>
        <taxon>Agaricomycotina</taxon>
        <taxon>Agaricomycetes</taxon>
        <taxon>Agaricomycetidae</taxon>
        <taxon>Boletales</taxon>
        <taxon>Suillineae</taxon>
        <taxon>Suillaceae</taxon>
        <taxon>Suillus</taxon>
    </lineage>
</organism>
<proteinExistence type="predicted"/>
<feature type="domain" description="Glutaminase A N-terminal" evidence="3">
    <location>
        <begin position="102"/>
        <end position="152"/>
    </location>
</feature>
<evidence type="ECO:0008006" key="6">
    <source>
        <dbReference type="Google" id="ProtNLM"/>
    </source>
</evidence>
<feature type="domain" description="Glutaminase A N-terminal" evidence="3">
    <location>
        <begin position="158"/>
        <end position="309"/>
    </location>
</feature>
<keyword evidence="5" id="KW-1185">Reference proteome</keyword>
<dbReference type="InterPro" id="IPR032514">
    <property type="entry name" value="GtaA_central"/>
</dbReference>
<evidence type="ECO:0000256" key="1">
    <source>
        <dbReference type="SAM" id="SignalP"/>
    </source>
</evidence>
<dbReference type="PANTHER" id="PTHR31987">
    <property type="entry name" value="GLUTAMINASE A-RELATED"/>
    <property type="match status" value="1"/>
</dbReference>
<accession>A0A9P7A7Q8</accession>
<dbReference type="Pfam" id="PF17168">
    <property type="entry name" value="DUF5127"/>
    <property type="match status" value="2"/>
</dbReference>